<feature type="non-terminal residue" evidence="2">
    <location>
        <position position="1"/>
    </location>
</feature>
<feature type="domain" description="Myb/SANT-like DNA-binding" evidence="1">
    <location>
        <begin position="43"/>
        <end position="90"/>
    </location>
</feature>
<dbReference type="InterPro" id="IPR044822">
    <property type="entry name" value="Myb_DNA-bind_4"/>
</dbReference>
<evidence type="ECO:0000313" key="2">
    <source>
        <dbReference type="EMBL" id="KAJ7332403.1"/>
    </source>
</evidence>
<dbReference type="Proteomes" id="UP001142489">
    <property type="component" value="Unassembled WGS sequence"/>
</dbReference>
<dbReference type="PANTHER" id="PTHR47595:SF1">
    <property type="entry name" value="MYB_SANT-LIKE DNA-BINDING DOMAIN-CONTAINING PROTEIN"/>
    <property type="match status" value="1"/>
</dbReference>
<proteinExistence type="predicted"/>
<dbReference type="AlphaFoldDB" id="A0A9Q0XWZ4"/>
<dbReference type="OrthoDB" id="691673at2759"/>
<accession>A0A9Q0XWZ4</accession>
<comment type="caution">
    <text evidence="2">The sequence shown here is derived from an EMBL/GenBank/DDBJ whole genome shotgun (WGS) entry which is preliminary data.</text>
</comment>
<evidence type="ECO:0000313" key="3">
    <source>
        <dbReference type="Proteomes" id="UP001142489"/>
    </source>
</evidence>
<dbReference type="EMBL" id="JAPFRF010000005">
    <property type="protein sequence ID" value="KAJ7332403.1"/>
    <property type="molecule type" value="Genomic_DNA"/>
</dbReference>
<reference evidence="2" key="1">
    <citation type="journal article" date="2023" name="DNA Res.">
        <title>Chromosome-level genome assembly of Phrynocephalus forsythii using third-generation DNA sequencing and Hi-C analysis.</title>
        <authorList>
            <person name="Qi Y."/>
            <person name="Zhao W."/>
            <person name="Zhao Y."/>
            <person name="Niu C."/>
            <person name="Cao S."/>
            <person name="Zhang Y."/>
        </authorList>
    </citation>
    <scope>NUCLEOTIDE SEQUENCE</scope>
    <source>
        <tissue evidence="2">Muscle</tissue>
    </source>
</reference>
<name>A0A9Q0XWZ4_9SAUR</name>
<keyword evidence="3" id="KW-1185">Reference proteome</keyword>
<gene>
    <name evidence="2" type="ORF">JRQ81_014583</name>
</gene>
<protein>
    <recommendedName>
        <fullName evidence="1">Myb/SANT-like DNA-binding domain-containing protein</fullName>
    </recommendedName>
</protein>
<sequence length="90" mass="10339">IGFPSLPSCYFPQNKMEENDDLESTQGSIMHRKRKRGVICSNVETSALIKVWGEANIKYALSSLKRNYEIFEVISKELSKLGFHRPDEEC</sequence>
<organism evidence="2 3">
    <name type="scientific">Phrynocephalus forsythii</name>
    <dbReference type="NCBI Taxonomy" id="171643"/>
    <lineage>
        <taxon>Eukaryota</taxon>
        <taxon>Metazoa</taxon>
        <taxon>Chordata</taxon>
        <taxon>Craniata</taxon>
        <taxon>Vertebrata</taxon>
        <taxon>Euteleostomi</taxon>
        <taxon>Lepidosauria</taxon>
        <taxon>Squamata</taxon>
        <taxon>Bifurcata</taxon>
        <taxon>Unidentata</taxon>
        <taxon>Episquamata</taxon>
        <taxon>Toxicofera</taxon>
        <taxon>Iguania</taxon>
        <taxon>Acrodonta</taxon>
        <taxon>Agamidae</taxon>
        <taxon>Agaminae</taxon>
        <taxon>Phrynocephalus</taxon>
    </lineage>
</organism>
<dbReference type="Pfam" id="PF13837">
    <property type="entry name" value="Myb_DNA-bind_4"/>
    <property type="match status" value="1"/>
</dbReference>
<dbReference type="Gene3D" id="1.10.10.60">
    <property type="entry name" value="Homeodomain-like"/>
    <property type="match status" value="1"/>
</dbReference>
<dbReference type="PANTHER" id="PTHR47595">
    <property type="entry name" value="HEAT SHOCK 70 KDA PROTEIN 14"/>
    <property type="match status" value="1"/>
</dbReference>
<evidence type="ECO:0000259" key="1">
    <source>
        <dbReference type="Pfam" id="PF13837"/>
    </source>
</evidence>